<organism evidence="1 2">
    <name type="scientific">Trametes coccinea (strain BRFM310)</name>
    <name type="common">Pycnoporus coccineus</name>
    <dbReference type="NCBI Taxonomy" id="1353009"/>
    <lineage>
        <taxon>Eukaryota</taxon>
        <taxon>Fungi</taxon>
        <taxon>Dikarya</taxon>
        <taxon>Basidiomycota</taxon>
        <taxon>Agaricomycotina</taxon>
        <taxon>Agaricomycetes</taxon>
        <taxon>Polyporales</taxon>
        <taxon>Polyporaceae</taxon>
        <taxon>Trametes</taxon>
    </lineage>
</organism>
<keyword evidence="2" id="KW-1185">Reference proteome</keyword>
<gene>
    <name evidence="1" type="ORF">PYCCODRAFT_1443125</name>
</gene>
<protein>
    <submittedName>
        <fullName evidence="1">Uncharacterized protein</fullName>
    </submittedName>
</protein>
<dbReference type="EMBL" id="KZ084092">
    <property type="protein sequence ID" value="OSD05739.1"/>
    <property type="molecule type" value="Genomic_DNA"/>
</dbReference>
<dbReference type="OrthoDB" id="2717295at2759"/>
<dbReference type="STRING" id="1353009.A0A1Y2IX45"/>
<evidence type="ECO:0000313" key="2">
    <source>
        <dbReference type="Proteomes" id="UP000193067"/>
    </source>
</evidence>
<name>A0A1Y2IX45_TRAC3</name>
<sequence>MALLVGVLTLVVQHSKDLTCPDNMFCSELLTEVLVCCEVMLHLRLPKMNHYPILITLCTDVVLSLALAVHPLPMALVTSQDFNRVLQRLNEALQVAIEADVPTSSPTTPFSKQWWSKDLHSKQKAVKQLSRELHRHQGDEGHDVHWLYQAARNNYTDHIHTTKCDHWNT</sequence>
<dbReference type="AlphaFoldDB" id="A0A1Y2IX45"/>
<reference evidence="1 2" key="1">
    <citation type="journal article" date="2015" name="Biotechnol. Biofuels">
        <title>Enhanced degradation of softwood versus hardwood by the white-rot fungus Pycnoporus coccineus.</title>
        <authorList>
            <person name="Couturier M."/>
            <person name="Navarro D."/>
            <person name="Chevret D."/>
            <person name="Henrissat B."/>
            <person name="Piumi F."/>
            <person name="Ruiz-Duenas F.J."/>
            <person name="Martinez A.T."/>
            <person name="Grigoriev I.V."/>
            <person name="Riley R."/>
            <person name="Lipzen A."/>
            <person name="Berrin J.G."/>
            <person name="Master E.R."/>
            <person name="Rosso M.N."/>
        </authorList>
    </citation>
    <scope>NUCLEOTIDE SEQUENCE [LARGE SCALE GENOMIC DNA]</scope>
    <source>
        <strain evidence="1 2">BRFM310</strain>
    </source>
</reference>
<dbReference type="Proteomes" id="UP000193067">
    <property type="component" value="Unassembled WGS sequence"/>
</dbReference>
<evidence type="ECO:0000313" key="1">
    <source>
        <dbReference type="EMBL" id="OSD05739.1"/>
    </source>
</evidence>
<proteinExistence type="predicted"/>
<accession>A0A1Y2IX45</accession>